<proteinExistence type="predicted"/>
<name>A0A2T4DU40_9BACT</name>
<dbReference type="Proteomes" id="UP000240608">
    <property type="component" value="Unassembled WGS sequence"/>
</dbReference>
<accession>A0A2T4DU40</accession>
<gene>
    <name evidence="2" type="ORF">C9994_03185</name>
</gene>
<protein>
    <submittedName>
        <fullName evidence="2">Uncharacterized protein</fullName>
    </submittedName>
</protein>
<feature type="transmembrane region" description="Helical" evidence="1">
    <location>
        <begin position="21"/>
        <end position="41"/>
    </location>
</feature>
<feature type="transmembrane region" description="Helical" evidence="1">
    <location>
        <begin position="97"/>
        <end position="120"/>
    </location>
</feature>
<feature type="transmembrane region" description="Helical" evidence="1">
    <location>
        <begin position="147"/>
        <end position="170"/>
    </location>
</feature>
<evidence type="ECO:0000313" key="3">
    <source>
        <dbReference type="Proteomes" id="UP000240608"/>
    </source>
</evidence>
<keyword evidence="1" id="KW-1133">Transmembrane helix</keyword>
<organism evidence="2 3">
    <name type="scientific">Marivirga lumbricoides</name>
    <dbReference type="NCBI Taxonomy" id="1046115"/>
    <lineage>
        <taxon>Bacteria</taxon>
        <taxon>Pseudomonadati</taxon>
        <taxon>Bacteroidota</taxon>
        <taxon>Cytophagia</taxon>
        <taxon>Cytophagales</taxon>
        <taxon>Marivirgaceae</taxon>
        <taxon>Marivirga</taxon>
    </lineage>
</organism>
<reference evidence="2 3" key="1">
    <citation type="submission" date="2018-03" db="EMBL/GenBank/DDBJ databases">
        <title>Cross-interface Injection: A General Nanoliter Liquid Handling Method Applied to Single Cells Genome Amplification Automated Nanoliter Liquid Handling Applied to Single Cell Multiple Displacement Amplification.</title>
        <authorList>
            <person name="Yun J."/>
            <person name="Xu P."/>
            <person name="Xu J."/>
            <person name="Dai X."/>
            <person name="Wang Y."/>
            <person name="Zheng X."/>
            <person name="Cao C."/>
            <person name="Yi Q."/>
            <person name="Zhu Y."/>
            <person name="Wang L."/>
            <person name="Dong Z."/>
            <person name="Huang Y."/>
            <person name="Huang L."/>
            <person name="Du W."/>
        </authorList>
    </citation>
    <scope>NUCLEOTIDE SEQUENCE [LARGE SCALE GENOMIC DNA]</scope>
    <source>
        <strain evidence="2 3">Z-D1-2</strain>
    </source>
</reference>
<dbReference type="AlphaFoldDB" id="A0A2T4DU40"/>
<comment type="caution">
    <text evidence="2">The sequence shown here is derived from an EMBL/GenBank/DDBJ whole genome shotgun (WGS) entry which is preliminary data.</text>
</comment>
<evidence type="ECO:0000313" key="2">
    <source>
        <dbReference type="EMBL" id="PTB97351.1"/>
    </source>
</evidence>
<sequence length="180" mass="20754">MTEKQIKKLISIKTIGWTTTIVFSLLTLGILIQIAGTLVLANSFDNSSIQQEEFNEITMQMIHTKNRIMAIYFIACAITLLIIVGSIGLINLKTWGLIIYQSFTIVLTVFLLMGLTYYTYHLLYQIEPNHQEFDMNGSDSFRTIQKYITLSYGIFILLVSWMLTRVNIFLGKKETRVMFE</sequence>
<keyword evidence="1" id="KW-0812">Transmembrane</keyword>
<dbReference type="EMBL" id="PYVU01000016">
    <property type="protein sequence ID" value="PTB97351.1"/>
    <property type="molecule type" value="Genomic_DNA"/>
</dbReference>
<evidence type="ECO:0000256" key="1">
    <source>
        <dbReference type="SAM" id="Phobius"/>
    </source>
</evidence>
<feature type="transmembrane region" description="Helical" evidence="1">
    <location>
        <begin position="69"/>
        <end position="90"/>
    </location>
</feature>
<keyword evidence="1" id="KW-0472">Membrane</keyword>